<dbReference type="Proteomes" id="UP001482520">
    <property type="component" value="Unassembled WGS sequence"/>
</dbReference>
<keyword evidence="2" id="KW-0472">Membrane</keyword>
<dbReference type="EMBL" id="JBEGDP010000028">
    <property type="protein sequence ID" value="MEQ7849083.1"/>
    <property type="molecule type" value="Genomic_DNA"/>
</dbReference>
<evidence type="ECO:0000313" key="4">
    <source>
        <dbReference type="Proteomes" id="UP001482520"/>
    </source>
</evidence>
<dbReference type="InterPro" id="IPR036983">
    <property type="entry name" value="AIM24_sf"/>
</dbReference>
<dbReference type="RefSeq" id="WP_349805431.1">
    <property type="nucleotide sequence ID" value="NZ_JBEGDP010000028.1"/>
</dbReference>
<keyword evidence="1" id="KW-0175">Coiled coil</keyword>
<reference evidence="3 4" key="1">
    <citation type="submission" date="2024-02" db="EMBL/GenBank/DDBJ databases">
        <title>Full genome sequence of Nocardioides kribbensis.</title>
        <authorList>
            <person name="Poletto B.L."/>
            <person name="Silva G."/>
            <person name="Galante D."/>
            <person name="Campos K.R."/>
            <person name="Santos M.B.N."/>
            <person name="Sacchi C.T."/>
        </authorList>
    </citation>
    <scope>NUCLEOTIDE SEQUENCE [LARGE SCALE GENOMIC DNA]</scope>
    <source>
        <strain evidence="3 4">O4R</strain>
    </source>
</reference>
<proteinExistence type="predicted"/>
<sequence>MRLVSTVVGFFLRKLGLLAALVLSLFLGYLVMQSLVPALREAAADRDRLERVVEERAALQEDLGRLQAAAAAARSEATASLEAELGDEVGTLQGAVSDKRAEVERLRDGQQDVCGLVRDLIDLVTPGDACDAAEAAVREADEALDSLEGGLARAEEGVAVLRDPDLSDQEKLDRLGRGDDPAFRQDEIDAQESALAETRSEEDVLEEAQGSGTGWVVDQWARSWRWLAVIALTVLLAPIVLRVVSYFVLMPVVRRLHTPVRLADEAEAADAEIRTSDAQRTMTVHVGAGEVLSTRSAHVRSVQGRARSRLLYDWSSPFISYAAGLHEMSRLVGDETGGSVTLANPDDPNAYLMRIDLRDHPGLVMHPKHVVGVVGTPALETRWRWGVHAFATWQVRYILFAGTGGLIVEGCGDVVATNPEGRATRVNQNLVMGFDSRLSVGVNRTEVFWPYLRGRAPLVDDEFTGHHPLFGQQSDTGEAANPVTRTFNALFSGLGKLFGF</sequence>
<dbReference type="InterPro" id="IPR016031">
    <property type="entry name" value="Trp_RNA-bd_attenuator-like_dom"/>
</dbReference>
<organism evidence="3 4">
    <name type="scientific">Nocardioides kribbensis</name>
    <dbReference type="NCBI Taxonomy" id="305517"/>
    <lineage>
        <taxon>Bacteria</taxon>
        <taxon>Bacillati</taxon>
        <taxon>Actinomycetota</taxon>
        <taxon>Actinomycetes</taxon>
        <taxon>Propionibacteriales</taxon>
        <taxon>Nocardioidaceae</taxon>
        <taxon>Nocardioides</taxon>
    </lineage>
</organism>
<accession>A0ABV1P2W2</accession>
<dbReference type="SUPFAM" id="SSF51219">
    <property type="entry name" value="TRAP-like"/>
    <property type="match status" value="1"/>
</dbReference>
<comment type="caution">
    <text evidence="3">The sequence shown here is derived from an EMBL/GenBank/DDBJ whole genome shotgun (WGS) entry which is preliminary data.</text>
</comment>
<dbReference type="Gene3D" id="3.60.160.10">
    <property type="entry name" value="Mitochondrial biogenesis AIM24"/>
    <property type="match status" value="1"/>
</dbReference>
<feature type="coiled-coil region" evidence="1">
    <location>
        <begin position="42"/>
        <end position="76"/>
    </location>
</feature>
<evidence type="ECO:0000256" key="2">
    <source>
        <dbReference type="SAM" id="Phobius"/>
    </source>
</evidence>
<keyword evidence="2" id="KW-0812">Transmembrane</keyword>
<name>A0ABV1P2W2_9ACTN</name>
<keyword evidence="2" id="KW-1133">Transmembrane helix</keyword>
<protein>
    <submittedName>
        <fullName evidence="3">Uncharacterized protein</fullName>
    </submittedName>
</protein>
<feature type="transmembrane region" description="Helical" evidence="2">
    <location>
        <begin position="226"/>
        <end position="249"/>
    </location>
</feature>
<feature type="coiled-coil region" evidence="1">
    <location>
        <begin position="130"/>
        <end position="157"/>
    </location>
</feature>
<gene>
    <name evidence="3" type="ORF">V6R90_17525</name>
</gene>
<evidence type="ECO:0000256" key="1">
    <source>
        <dbReference type="SAM" id="Coils"/>
    </source>
</evidence>
<keyword evidence="4" id="KW-1185">Reference proteome</keyword>
<evidence type="ECO:0000313" key="3">
    <source>
        <dbReference type="EMBL" id="MEQ7849083.1"/>
    </source>
</evidence>